<gene>
    <name evidence="1" type="ORF">SHI21_06200</name>
</gene>
<evidence type="ECO:0000313" key="1">
    <source>
        <dbReference type="EMBL" id="MEA9355781.1"/>
    </source>
</evidence>
<dbReference type="EMBL" id="JAYGJQ010000001">
    <property type="protein sequence ID" value="MEA9355781.1"/>
    <property type="molecule type" value="Genomic_DNA"/>
</dbReference>
<accession>A0ABU5VRU2</accession>
<evidence type="ECO:0000313" key="2">
    <source>
        <dbReference type="Proteomes" id="UP001302274"/>
    </source>
</evidence>
<organism evidence="1 2">
    <name type="scientific">Bacteriovorax antarcticus</name>
    <dbReference type="NCBI Taxonomy" id="3088717"/>
    <lineage>
        <taxon>Bacteria</taxon>
        <taxon>Pseudomonadati</taxon>
        <taxon>Bdellovibrionota</taxon>
        <taxon>Bacteriovoracia</taxon>
        <taxon>Bacteriovoracales</taxon>
        <taxon>Bacteriovoracaceae</taxon>
        <taxon>Bacteriovorax</taxon>
    </lineage>
</organism>
<protein>
    <submittedName>
        <fullName evidence="1">Uncharacterized protein</fullName>
    </submittedName>
</protein>
<reference evidence="1 2" key="1">
    <citation type="submission" date="2023-11" db="EMBL/GenBank/DDBJ databases">
        <title>A Novel Polar Bacteriovorax (B. antarcticus) Isolated from the Biocrust in Antarctica.</title>
        <authorList>
            <person name="Mun W."/>
            <person name="Choi S.Y."/>
            <person name="Mitchell R.J."/>
        </authorList>
    </citation>
    <scope>NUCLEOTIDE SEQUENCE [LARGE SCALE GENOMIC DNA]</scope>
    <source>
        <strain evidence="1 2">PP10</strain>
    </source>
</reference>
<keyword evidence="2" id="KW-1185">Reference proteome</keyword>
<proteinExistence type="predicted"/>
<comment type="caution">
    <text evidence="1">The sequence shown here is derived from an EMBL/GenBank/DDBJ whole genome shotgun (WGS) entry which is preliminary data.</text>
</comment>
<dbReference type="RefSeq" id="WP_323575412.1">
    <property type="nucleotide sequence ID" value="NZ_JAYGJQ010000001.1"/>
</dbReference>
<sequence>MRQKIQELNNKLKDVHKRFLENERREAEEYFQRKIAPFEFLLMLTQDNKFTWLHPFSALIAEIDAFTDDSEDVSMEDFVCIRNQIDFIFDNSNPNLTSRYLHHLNHDADFIMLHAAMKKVLNDFIGKD</sequence>
<dbReference type="Proteomes" id="UP001302274">
    <property type="component" value="Unassembled WGS sequence"/>
</dbReference>
<name>A0ABU5VRU2_9BACT</name>